<dbReference type="EMBL" id="KZ613936">
    <property type="protein sequence ID" value="PMD49128.1"/>
    <property type="molecule type" value="Genomic_DNA"/>
</dbReference>
<dbReference type="AlphaFoldDB" id="A0A2J6SEE0"/>
<reference evidence="1 2" key="1">
    <citation type="submission" date="2016-04" db="EMBL/GenBank/DDBJ databases">
        <title>A degradative enzymes factory behind the ericoid mycorrhizal symbiosis.</title>
        <authorList>
            <consortium name="DOE Joint Genome Institute"/>
            <person name="Martino E."/>
            <person name="Morin E."/>
            <person name="Grelet G."/>
            <person name="Kuo A."/>
            <person name="Kohler A."/>
            <person name="Daghino S."/>
            <person name="Barry K."/>
            <person name="Choi C."/>
            <person name="Cichocki N."/>
            <person name="Clum A."/>
            <person name="Copeland A."/>
            <person name="Hainaut M."/>
            <person name="Haridas S."/>
            <person name="Labutti K."/>
            <person name="Lindquist E."/>
            <person name="Lipzen A."/>
            <person name="Khouja H.-R."/>
            <person name="Murat C."/>
            <person name="Ohm R."/>
            <person name="Olson A."/>
            <person name="Spatafora J."/>
            <person name="Veneault-Fourrey C."/>
            <person name="Henrissat B."/>
            <person name="Grigoriev I."/>
            <person name="Martin F."/>
            <person name="Perotto S."/>
        </authorList>
    </citation>
    <scope>NUCLEOTIDE SEQUENCE [LARGE SCALE GENOMIC DNA]</scope>
    <source>
        <strain evidence="1 2">E</strain>
    </source>
</reference>
<name>A0A2J6SEE0_9HELO</name>
<dbReference type="OrthoDB" id="3557951at2759"/>
<evidence type="ECO:0000313" key="2">
    <source>
        <dbReference type="Proteomes" id="UP000235371"/>
    </source>
</evidence>
<dbReference type="RefSeq" id="XP_024726032.1">
    <property type="nucleotide sequence ID" value="XM_024876485.1"/>
</dbReference>
<accession>A0A2J6SEE0</accession>
<dbReference type="Proteomes" id="UP000235371">
    <property type="component" value="Unassembled WGS sequence"/>
</dbReference>
<proteinExistence type="predicted"/>
<feature type="non-terminal residue" evidence="1">
    <location>
        <position position="1"/>
    </location>
</feature>
<dbReference type="GeneID" id="36584564"/>
<organism evidence="1 2">
    <name type="scientific">Hyaloscypha bicolor E</name>
    <dbReference type="NCBI Taxonomy" id="1095630"/>
    <lineage>
        <taxon>Eukaryota</taxon>
        <taxon>Fungi</taxon>
        <taxon>Dikarya</taxon>
        <taxon>Ascomycota</taxon>
        <taxon>Pezizomycotina</taxon>
        <taxon>Leotiomycetes</taxon>
        <taxon>Helotiales</taxon>
        <taxon>Hyaloscyphaceae</taxon>
        <taxon>Hyaloscypha</taxon>
        <taxon>Hyaloscypha bicolor</taxon>
    </lineage>
</organism>
<sequence>EAKDKLYALRHGNDSLLAYITKFERILYKANNINKISSFRNRLNSAIRSRLA</sequence>
<evidence type="ECO:0008006" key="3">
    <source>
        <dbReference type="Google" id="ProtNLM"/>
    </source>
</evidence>
<keyword evidence="2" id="KW-1185">Reference proteome</keyword>
<gene>
    <name evidence="1" type="ORF">K444DRAFT_549839</name>
</gene>
<evidence type="ECO:0000313" key="1">
    <source>
        <dbReference type="EMBL" id="PMD49128.1"/>
    </source>
</evidence>
<protein>
    <recommendedName>
        <fullName evidence="3">Retrotransposon gag domain-containing protein</fullName>
    </recommendedName>
</protein>
<dbReference type="InParanoid" id="A0A2J6SEE0"/>